<gene>
    <name evidence="9" type="ORF">LCGC14_0013850</name>
</gene>
<comment type="subcellular location">
    <subcellularLocation>
        <location evidence="1">Cell membrane</location>
        <topology evidence="1">Multi-pass membrane protein</topology>
    </subcellularLocation>
</comment>
<feature type="transmembrane region" description="Helical" evidence="8">
    <location>
        <begin position="193"/>
        <end position="215"/>
    </location>
</feature>
<dbReference type="EMBL" id="LAZR01000002">
    <property type="protein sequence ID" value="KKO11881.1"/>
    <property type="molecule type" value="Genomic_DNA"/>
</dbReference>
<name>A0A0F9W3M2_9ZZZZ</name>
<dbReference type="Pfam" id="PF03547">
    <property type="entry name" value="Mem_trans"/>
    <property type="match status" value="1"/>
</dbReference>
<evidence type="ECO:0000256" key="8">
    <source>
        <dbReference type="SAM" id="Phobius"/>
    </source>
</evidence>
<dbReference type="PANTHER" id="PTHR36838:SF4">
    <property type="entry name" value="AUXIN EFFLUX CARRIER FAMILY PROTEIN"/>
    <property type="match status" value="1"/>
</dbReference>
<evidence type="ECO:0000256" key="1">
    <source>
        <dbReference type="ARBA" id="ARBA00004651"/>
    </source>
</evidence>
<proteinExistence type="inferred from homology"/>
<feature type="transmembrane region" description="Helical" evidence="8">
    <location>
        <begin position="36"/>
        <end position="53"/>
    </location>
</feature>
<feature type="transmembrane region" description="Helical" evidence="8">
    <location>
        <begin position="165"/>
        <end position="187"/>
    </location>
</feature>
<dbReference type="Gene3D" id="1.20.1530.20">
    <property type="match status" value="1"/>
</dbReference>
<keyword evidence="7 8" id="KW-0472">Membrane</keyword>
<keyword evidence="4" id="KW-1003">Cell membrane</keyword>
<evidence type="ECO:0000256" key="6">
    <source>
        <dbReference type="ARBA" id="ARBA00022989"/>
    </source>
</evidence>
<feature type="transmembrane region" description="Helical" evidence="8">
    <location>
        <begin position="222"/>
        <end position="246"/>
    </location>
</feature>
<dbReference type="AlphaFoldDB" id="A0A0F9W3M2"/>
<feature type="transmembrane region" description="Helical" evidence="8">
    <location>
        <begin position="252"/>
        <end position="270"/>
    </location>
</feature>
<sequence>MIANALGPVFLLILFGALLRRINFPGAEFWPGIERLTYYIAFPALLVHRLALADFSNADFGRFALVICAALALTSALTWLLRPWVSRTAADFTSLFQGAIRFNTYIGLAVASALFGDPGLVIAAIAVSIMIPLVNVLCVICFSMVIDGSTRTPGGVLKGLLRNPLIIACVLGVVLNISGVGLGGAWIEGLLARLGSAALPLGLLAVGVALSLGTVKQDWPTIVLASVLKFIVFPGLMLGLAIWWQLDLLSRQVLLLLACLPTATSAYILSRQLGGNAVMMANIISAQTLLAFAVIPLWLLL</sequence>
<evidence type="ECO:0000256" key="3">
    <source>
        <dbReference type="ARBA" id="ARBA00022448"/>
    </source>
</evidence>
<dbReference type="GO" id="GO:0005886">
    <property type="term" value="C:plasma membrane"/>
    <property type="evidence" value="ECO:0007669"/>
    <property type="project" value="UniProtKB-SubCell"/>
</dbReference>
<evidence type="ECO:0000256" key="5">
    <source>
        <dbReference type="ARBA" id="ARBA00022692"/>
    </source>
</evidence>
<dbReference type="GO" id="GO:0055085">
    <property type="term" value="P:transmembrane transport"/>
    <property type="evidence" value="ECO:0007669"/>
    <property type="project" value="InterPro"/>
</dbReference>
<feature type="transmembrane region" description="Helical" evidence="8">
    <location>
        <begin position="60"/>
        <end position="81"/>
    </location>
</feature>
<feature type="transmembrane region" description="Helical" evidence="8">
    <location>
        <begin position="277"/>
        <end position="299"/>
    </location>
</feature>
<protein>
    <recommendedName>
        <fullName evidence="10">Transporter</fullName>
    </recommendedName>
</protein>
<evidence type="ECO:0000256" key="4">
    <source>
        <dbReference type="ARBA" id="ARBA00022475"/>
    </source>
</evidence>
<comment type="caution">
    <text evidence="9">The sequence shown here is derived from an EMBL/GenBank/DDBJ whole genome shotgun (WGS) entry which is preliminary data.</text>
</comment>
<accession>A0A0F9W3M2</accession>
<keyword evidence="5 8" id="KW-0812">Transmembrane</keyword>
<evidence type="ECO:0000313" key="9">
    <source>
        <dbReference type="EMBL" id="KKO11881.1"/>
    </source>
</evidence>
<evidence type="ECO:0000256" key="2">
    <source>
        <dbReference type="ARBA" id="ARBA00010145"/>
    </source>
</evidence>
<evidence type="ECO:0000256" key="7">
    <source>
        <dbReference type="ARBA" id="ARBA00023136"/>
    </source>
</evidence>
<feature type="transmembrane region" description="Helical" evidence="8">
    <location>
        <begin position="120"/>
        <end position="145"/>
    </location>
</feature>
<dbReference type="InterPro" id="IPR038770">
    <property type="entry name" value="Na+/solute_symporter_sf"/>
</dbReference>
<reference evidence="9" key="1">
    <citation type="journal article" date="2015" name="Nature">
        <title>Complex archaea that bridge the gap between prokaryotes and eukaryotes.</title>
        <authorList>
            <person name="Spang A."/>
            <person name="Saw J.H."/>
            <person name="Jorgensen S.L."/>
            <person name="Zaremba-Niedzwiedzka K."/>
            <person name="Martijn J."/>
            <person name="Lind A.E."/>
            <person name="van Eijk R."/>
            <person name="Schleper C."/>
            <person name="Guy L."/>
            <person name="Ettema T.J."/>
        </authorList>
    </citation>
    <scope>NUCLEOTIDE SEQUENCE</scope>
</reference>
<organism evidence="9">
    <name type="scientific">marine sediment metagenome</name>
    <dbReference type="NCBI Taxonomy" id="412755"/>
    <lineage>
        <taxon>unclassified sequences</taxon>
        <taxon>metagenomes</taxon>
        <taxon>ecological metagenomes</taxon>
    </lineage>
</organism>
<keyword evidence="6 8" id="KW-1133">Transmembrane helix</keyword>
<evidence type="ECO:0008006" key="10">
    <source>
        <dbReference type="Google" id="ProtNLM"/>
    </source>
</evidence>
<comment type="similarity">
    <text evidence="2">Belongs to the auxin efflux carrier (TC 2.A.69) family.</text>
</comment>
<dbReference type="InterPro" id="IPR004776">
    <property type="entry name" value="Mem_transp_PIN-like"/>
</dbReference>
<dbReference type="PANTHER" id="PTHR36838">
    <property type="entry name" value="AUXIN EFFLUX CARRIER FAMILY PROTEIN"/>
    <property type="match status" value="1"/>
</dbReference>
<keyword evidence="3" id="KW-0813">Transport</keyword>